<evidence type="ECO:0000313" key="2">
    <source>
        <dbReference type="EMBL" id="CCH49770.1"/>
    </source>
</evidence>
<dbReference type="InterPro" id="IPR002725">
    <property type="entry name" value="YgjP-like_metallopeptidase"/>
</dbReference>
<dbReference type="InterPro" id="IPR053136">
    <property type="entry name" value="UTP_pyrophosphatase-like"/>
</dbReference>
<dbReference type="HOGENOM" id="CLU_065947_2_2_7"/>
<accession>M1WML2</accession>
<keyword evidence="3" id="KW-1185">Reference proteome</keyword>
<proteinExistence type="predicted"/>
<protein>
    <recommendedName>
        <fullName evidence="1">YgjP-like metallopeptidase domain-containing protein</fullName>
    </recommendedName>
</protein>
<dbReference type="RefSeq" id="WP_015415813.1">
    <property type="nucleotide sequence ID" value="NC_020409.1"/>
</dbReference>
<dbReference type="Pfam" id="PF01863">
    <property type="entry name" value="YgjP-like"/>
    <property type="match status" value="1"/>
</dbReference>
<dbReference type="CDD" id="cd07344">
    <property type="entry name" value="M48_yhfN_like"/>
    <property type="match status" value="1"/>
</dbReference>
<organism evidence="2 3">
    <name type="scientific">Pseudodesulfovibrio piezophilus (strain DSM 21447 / JCM 15486 / C1TLV30)</name>
    <name type="common">Desulfovibrio piezophilus</name>
    <dbReference type="NCBI Taxonomy" id="1322246"/>
    <lineage>
        <taxon>Bacteria</taxon>
        <taxon>Pseudomonadati</taxon>
        <taxon>Thermodesulfobacteriota</taxon>
        <taxon>Desulfovibrionia</taxon>
        <taxon>Desulfovibrionales</taxon>
        <taxon>Desulfovibrionaceae</taxon>
    </lineage>
</organism>
<gene>
    <name evidence="2" type="ordered locus">BN4_12535</name>
</gene>
<dbReference type="PANTHER" id="PTHR30399:SF1">
    <property type="entry name" value="UTP PYROPHOSPHATASE"/>
    <property type="match status" value="1"/>
</dbReference>
<dbReference type="PATRIC" id="fig|879567.3.peg.2716"/>
<dbReference type="EMBL" id="FO203427">
    <property type="protein sequence ID" value="CCH49770.1"/>
    <property type="molecule type" value="Genomic_DNA"/>
</dbReference>
<dbReference type="STRING" id="1322246.BN4_12535"/>
<name>M1WML2_PSEP2</name>
<sequence length="236" mass="26820">MTEYCGIPLRLKKNSRAKRVLIKLVPGKGLEVVIPKRFDPSLVPGILDEKKRWIERTKATMEARGTDLSGRVPELPSQVDFQASQRSYEIGYVDRPGRLSIVENGSRLMVSGPGNDPQALLEALRLLTANKAREFILPRLDAMSRRLGLPYEALRVRRQKTRWGSCSARGTISVNAKLLFLPLELLDHLLLHELCHTVHLNHSKKYWSLVAHYAPEYLQLEDELKNGGIHVPNWFA</sequence>
<evidence type="ECO:0000259" key="1">
    <source>
        <dbReference type="Pfam" id="PF01863"/>
    </source>
</evidence>
<dbReference type="AlphaFoldDB" id="M1WML2"/>
<evidence type="ECO:0000313" key="3">
    <source>
        <dbReference type="Proteomes" id="UP000011724"/>
    </source>
</evidence>
<dbReference type="Proteomes" id="UP000011724">
    <property type="component" value="Chromosome"/>
</dbReference>
<dbReference type="OrthoDB" id="5321643at2"/>
<dbReference type="BioCyc" id="DPIE1322246:BN4_RS12730-MONOMER"/>
<dbReference type="PANTHER" id="PTHR30399">
    <property type="entry name" value="UNCHARACTERIZED PROTEIN YGJP"/>
    <property type="match status" value="1"/>
</dbReference>
<feature type="domain" description="YgjP-like metallopeptidase" evidence="1">
    <location>
        <begin position="19"/>
        <end position="226"/>
    </location>
</feature>
<dbReference type="KEGG" id="dpi:BN4_12535"/>
<reference evidence="3" key="2">
    <citation type="journal article" date="2013" name="Stand. Genomic Sci.">
        <title>Complete genome sequence of Desulfocapsa sulfexigens, a marine deltaproteobacterium specialized in disproportionating inorganic sulfur compounds.</title>
        <authorList>
            <person name="Finster K.W."/>
            <person name="Kjeldsen K.U."/>
            <person name="Kube M."/>
            <person name="Reinhardt R."/>
            <person name="Mussmann M."/>
            <person name="Amann R."/>
            <person name="Schreiber L."/>
        </authorList>
    </citation>
    <scope>NUCLEOTIDE SEQUENCE [LARGE SCALE GENOMIC DNA]</scope>
    <source>
        <strain evidence="3">DSM 10523 / SB164P1</strain>
    </source>
</reference>
<dbReference type="Gene3D" id="3.30.2010.10">
    <property type="entry name" value="Metalloproteases ('zincins'), catalytic domain"/>
    <property type="match status" value="1"/>
</dbReference>
<dbReference type="eggNOG" id="COG1451">
    <property type="taxonomic scope" value="Bacteria"/>
</dbReference>
<reference evidence="2 3" key="1">
    <citation type="journal article" date="2013" name="PLoS ONE">
        <title>The first genomic and proteomic characterization of a deep-sea sulfate reducer: insights into the piezophilic lifestyle of Desulfovibrio piezophilus.</title>
        <authorList>
            <person name="Pradel N."/>
            <person name="Ji B."/>
            <person name="Gimenez G."/>
            <person name="Talla E."/>
            <person name="Lenoble P."/>
            <person name="Garel M."/>
            <person name="Tamburini C."/>
            <person name="Fourquet P."/>
            <person name="Lebrun R."/>
            <person name="Bertin P."/>
            <person name="Denis Y."/>
            <person name="Pophillat M."/>
            <person name="Barbe V."/>
            <person name="Ollivier B."/>
            <person name="Dolla A."/>
        </authorList>
    </citation>
    <scope>NUCLEOTIDE SEQUENCE [LARGE SCALE GENOMIC DNA]</scope>
    <source>
        <strain evidence="3">DSM 10523 / SB164P1</strain>
    </source>
</reference>